<accession>A0A8J6XC35</accession>
<organism evidence="1 2">
    <name type="scientific">Iningainema tapete BLCC-T55</name>
    <dbReference type="NCBI Taxonomy" id="2748662"/>
    <lineage>
        <taxon>Bacteria</taxon>
        <taxon>Bacillati</taxon>
        <taxon>Cyanobacteriota</taxon>
        <taxon>Cyanophyceae</taxon>
        <taxon>Nostocales</taxon>
        <taxon>Scytonemataceae</taxon>
        <taxon>Iningainema tapete</taxon>
    </lineage>
</organism>
<dbReference type="AlphaFoldDB" id="A0A8J6XC35"/>
<protein>
    <submittedName>
        <fullName evidence="1">Uncharacterized protein</fullName>
    </submittedName>
</protein>
<evidence type="ECO:0000313" key="2">
    <source>
        <dbReference type="Proteomes" id="UP000629098"/>
    </source>
</evidence>
<reference evidence="1" key="1">
    <citation type="submission" date="2020-09" db="EMBL/GenBank/DDBJ databases">
        <title>Iningainema tapete sp. nov. (Scytonemataceae, Cyanobacteria) from greenhouses in central Florida (USA) produces two types of nodularin with biosynthetic potential for microcystin-LR and anabaenopeptins.</title>
        <authorList>
            <person name="Berthold D.E."/>
            <person name="Lefler F.W."/>
            <person name="Huang I.-S."/>
            <person name="Abdulla H."/>
            <person name="Zimba P.V."/>
            <person name="Laughinghouse H.D. IV."/>
        </authorList>
    </citation>
    <scope>NUCLEOTIDE SEQUENCE</scope>
    <source>
        <strain evidence="1">BLCCT55</strain>
    </source>
</reference>
<name>A0A8J6XC35_9CYAN</name>
<dbReference type="Proteomes" id="UP000629098">
    <property type="component" value="Unassembled WGS sequence"/>
</dbReference>
<keyword evidence="2" id="KW-1185">Reference proteome</keyword>
<proteinExistence type="predicted"/>
<evidence type="ECO:0000313" key="1">
    <source>
        <dbReference type="EMBL" id="MBD2772149.1"/>
    </source>
</evidence>
<comment type="caution">
    <text evidence="1">The sequence shown here is derived from an EMBL/GenBank/DDBJ whole genome shotgun (WGS) entry which is preliminary data.</text>
</comment>
<gene>
    <name evidence="1" type="ORF">ICL16_08650</name>
</gene>
<dbReference type="RefSeq" id="WP_190826433.1">
    <property type="nucleotide sequence ID" value="NZ_CAWPPI010000034.1"/>
</dbReference>
<sequence length="204" mass="23548">MNSNIQTYSKIRLIYFKNSGKFYTNGNLDLLPEEISTDGKLALMWKISQRVKQLSISKKLPAVNSNWLENECFIMVDVPRMGYPCLLLPSNKEKLFSTNSTQYKPVKTQKSSEKELPSIRLIYFREYGKFDDEATLEMLPSDKSDDGKVALIYNICDRIEFLNEQGKLPGRSSKWLYNNGYIMVEIPDAKISSCPHLILPRIPY</sequence>
<dbReference type="EMBL" id="JACXAE010000034">
    <property type="protein sequence ID" value="MBD2772149.1"/>
    <property type="molecule type" value="Genomic_DNA"/>
</dbReference>